<proteinExistence type="predicted"/>
<name>A0ACB8QEV9_9AGAM</name>
<evidence type="ECO:0000313" key="1">
    <source>
        <dbReference type="EMBL" id="KAI0030115.1"/>
    </source>
</evidence>
<protein>
    <submittedName>
        <fullName evidence="1">Uncharacterized protein</fullName>
    </submittedName>
</protein>
<gene>
    <name evidence="1" type="ORF">K488DRAFT_88052</name>
</gene>
<accession>A0ACB8QEV9</accession>
<dbReference type="Proteomes" id="UP000814128">
    <property type="component" value="Unassembled WGS sequence"/>
</dbReference>
<reference evidence="1" key="2">
    <citation type="journal article" date="2022" name="New Phytol.">
        <title>Evolutionary transition to the ectomycorrhizal habit in the genomes of a hyperdiverse lineage of mushroom-forming fungi.</title>
        <authorList>
            <person name="Looney B."/>
            <person name="Miyauchi S."/>
            <person name="Morin E."/>
            <person name="Drula E."/>
            <person name="Courty P.E."/>
            <person name="Kohler A."/>
            <person name="Kuo A."/>
            <person name="LaButti K."/>
            <person name="Pangilinan J."/>
            <person name="Lipzen A."/>
            <person name="Riley R."/>
            <person name="Andreopoulos W."/>
            <person name="He G."/>
            <person name="Johnson J."/>
            <person name="Nolan M."/>
            <person name="Tritt A."/>
            <person name="Barry K.W."/>
            <person name="Grigoriev I.V."/>
            <person name="Nagy L.G."/>
            <person name="Hibbett D."/>
            <person name="Henrissat B."/>
            <person name="Matheny P.B."/>
            <person name="Labbe J."/>
            <person name="Martin F.M."/>
        </authorList>
    </citation>
    <scope>NUCLEOTIDE SEQUENCE</scope>
    <source>
        <strain evidence="1">EC-137</strain>
    </source>
</reference>
<dbReference type="EMBL" id="MU273638">
    <property type="protein sequence ID" value="KAI0030115.1"/>
    <property type="molecule type" value="Genomic_DNA"/>
</dbReference>
<sequence>MHRFPVEILTHIFQLAMEISYASGHVKDTWAALHVVCRRWYQIMLTHGGLASDIRITDEHWDVDFATHLLERSSPYSIHLTMVLENRARNIYTIQQLEAFAEHVMTNHRTRIQSMVVGRSGFYADLRNLLLVAHFPNLRHLTIGSHLLRLNSLNADELARVTPALITLSLASTTCLQQSVGKDHPIFLNLVSLELMGSPSKHDMTQIPWDFLKVIGRIPALKTLILSDYFPESTRPSAIQAVVLPASIKNIGYLSRKPTRSVMDLDALLLHVIDVVAGALRNVEERALHVDKPASGPDLQGADERHSGGDRRARLEISITVLLELDVVDLRLASGESSVFNIRMKNVNDHLAFAIACFPMHEIRKMFVYSHEPVRVLWQYLKQSRTLVELRVVGRSGAEFVKLFEQDSKAFPALRDVSLMDNGDFSPELLLRALARRHAEGVRQVDALAIPKAAGGECVVSFERAIARSDAGPKLMAEREGVQIDLRAAPASHSTQINAQTPKDRRRHMAGHLDLSNESLQQLASMLRDDPTLRADVGSLMANRVEAALLPYFSNPPQFRTALGNARAVLSGSWVLHLIMTYSSTNIPSWTEGDLDVYCHEDGLAIVMACLFGEGYVPDILAMDDLDPPSKSSNKRIISRVLKFRHEERGRKIDIVCTHAATPFEVVLDFWTTLVMNVVTVHDLTVLYPDLTLSKQGTALLPFMSVKFPYSLLDHSSAFAELDDQLTRHVRWLEHHPRFSIAPTGSVNHGKAIFAVIMAATRPDVDLPPNDEFITHICDEPVRPPAPVSGVLEAGG</sequence>
<comment type="caution">
    <text evidence="1">The sequence shown here is derived from an EMBL/GenBank/DDBJ whole genome shotgun (WGS) entry which is preliminary data.</text>
</comment>
<organism evidence="1 2">
    <name type="scientific">Vararia minispora EC-137</name>
    <dbReference type="NCBI Taxonomy" id="1314806"/>
    <lineage>
        <taxon>Eukaryota</taxon>
        <taxon>Fungi</taxon>
        <taxon>Dikarya</taxon>
        <taxon>Basidiomycota</taxon>
        <taxon>Agaricomycotina</taxon>
        <taxon>Agaricomycetes</taxon>
        <taxon>Russulales</taxon>
        <taxon>Lachnocladiaceae</taxon>
        <taxon>Vararia</taxon>
    </lineage>
</organism>
<keyword evidence="2" id="KW-1185">Reference proteome</keyword>
<evidence type="ECO:0000313" key="2">
    <source>
        <dbReference type="Proteomes" id="UP000814128"/>
    </source>
</evidence>
<reference evidence="1" key="1">
    <citation type="submission" date="2021-02" db="EMBL/GenBank/DDBJ databases">
        <authorList>
            <consortium name="DOE Joint Genome Institute"/>
            <person name="Ahrendt S."/>
            <person name="Looney B.P."/>
            <person name="Miyauchi S."/>
            <person name="Morin E."/>
            <person name="Drula E."/>
            <person name="Courty P.E."/>
            <person name="Chicoki N."/>
            <person name="Fauchery L."/>
            <person name="Kohler A."/>
            <person name="Kuo A."/>
            <person name="Labutti K."/>
            <person name="Pangilinan J."/>
            <person name="Lipzen A."/>
            <person name="Riley R."/>
            <person name="Andreopoulos W."/>
            <person name="He G."/>
            <person name="Johnson J."/>
            <person name="Barry K.W."/>
            <person name="Grigoriev I.V."/>
            <person name="Nagy L."/>
            <person name="Hibbett D."/>
            <person name="Henrissat B."/>
            <person name="Matheny P.B."/>
            <person name="Labbe J."/>
            <person name="Martin F."/>
        </authorList>
    </citation>
    <scope>NUCLEOTIDE SEQUENCE</scope>
    <source>
        <strain evidence="1">EC-137</strain>
    </source>
</reference>